<keyword evidence="2" id="KW-1185">Reference proteome</keyword>
<feature type="non-terminal residue" evidence="1">
    <location>
        <position position="195"/>
    </location>
</feature>
<name>A0ABP0J0E8_9DINO</name>
<evidence type="ECO:0000313" key="1">
    <source>
        <dbReference type="EMBL" id="CAK9007833.1"/>
    </source>
</evidence>
<dbReference type="EMBL" id="CAXAMM010005574">
    <property type="protein sequence ID" value="CAK9007833.1"/>
    <property type="molecule type" value="Genomic_DNA"/>
</dbReference>
<sequence>MPIPNIRGKAGFDVRTSDLTKGPLHDLTTSEGFLLALKQVLRVRYDGLYWLGVPCNSWVWIASSTTKRHSSEFGILGDDRIPSVSMGNCISARCALLIMVAIVRGIYWCAEQPGSSVLKDSPYISHVLTSMGPHYLKRMSMGAYGHWCIKPSQLFGSWPNVETFTAKVSKDLREHLSKASKGMYKKEVLPDGRVR</sequence>
<accession>A0ABP0J0E8</accession>
<organism evidence="1 2">
    <name type="scientific">Durusdinium trenchii</name>
    <dbReference type="NCBI Taxonomy" id="1381693"/>
    <lineage>
        <taxon>Eukaryota</taxon>
        <taxon>Sar</taxon>
        <taxon>Alveolata</taxon>
        <taxon>Dinophyceae</taxon>
        <taxon>Suessiales</taxon>
        <taxon>Symbiodiniaceae</taxon>
        <taxon>Durusdinium</taxon>
    </lineage>
</organism>
<reference evidence="1 2" key="1">
    <citation type="submission" date="2024-02" db="EMBL/GenBank/DDBJ databases">
        <authorList>
            <person name="Chen Y."/>
            <person name="Shah S."/>
            <person name="Dougan E. K."/>
            <person name="Thang M."/>
            <person name="Chan C."/>
        </authorList>
    </citation>
    <scope>NUCLEOTIDE SEQUENCE [LARGE SCALE GENOMIC DNA]</scope>
</reference>
<dbReference type="Proteomes" id="UP001642464">
    <property type="component" value="Unassembled WGS sequence"/>
</dbReference>
<comment type="caution">
    <text evidence="1">The sequence shown here is derived from an EMBL/GenBank/DDBJ whole genome shotgun (WGS) entry which is preliminary data.</text>
</comment>
<gene>
    <name evidence="1" type="ORF">SCF082_LOCUS9615</name>
</gene>
<evidence type="ECO:0000313" key="2">
    <source>
        <dbReference type="Proteomes" id="UP001642464"/>
    </source>
</evidence>
<protein>
    <submittedName>
        <fullName evidence="1">WD_REPEATS_REGION domain-containing protein</fullName>
    </submittedName>
</protein>
<proteinExistence type="predicted"/>